<dbReference type="AlphaFoldDB" id="A0A562ISS9"/>
<keyword evidence="3" id="KW-1185">Reference proteome</keyword>
<gene>
    <name evidence="2" type="ORF">JD78_02138</name>
</gene>
<dbReference type="EMBL" id="VLKF01000001">
    <property type="protein sequence ID" value="TWH73614.1"/>
    <property type="molecule type" value="Genomic_DNA"/>
</dbReference>
<feature type="region of interest" description="Disordered" evidence="1">
    <location>
        <begin position="1"/>
        <end position="28"/>
    </location>
</feature>
<dbReference type="Proteomes" id="UP000321490">
    <property type="component" value="Unassembled WGS sequence"/>
</dbReference>
<reference evidence="2 3" key="1">
    <citation type="submission" date="2019-07" db="EMBL/GenBank/DDBJ databases">
        <title>R&amp;d 2014.</title>
        <authorList>
            <person name="Klenk H.-P."/>
        </authorList>
    </citation>
    <scope>NUCLEOTIDE SEQUENCE [LARGE SCALE GENOMIC DNA]</scope>
    <source>
        <strain evidence="2 3">DSM 45764</strain>
    </source>
</reference>
<evidence type="ECO:0000313" key="3">
    <source>
        <dbReference type="Proteomes" id="UP000321490"/>
    </source>
</evidence>
<accession>A0A562ISS9</accession>
<proteinExistence type="predicted"/>
<evidence type="ECO:0000313" key="2">
    <source>
        <dbReference type="EMBL" id="TWH73614.1"/>
    </source>
</evidence>
<sequence length="183" mass="19221">MQDTEAPMLDFESAAETPRAPAAGAQAGRPRWASLSAVVLDAVWTPGTSHGRVVVPLVHRVLGPAASGPMTTTELPATDSHPLPRLLARFPDAPALEEAAQNRQRTSTRGGVPKAEAVLRVARILVAHGLLGVDDLPRVLADPAAMSRIDRALRGVPGEGEHGSRRHRLWQLCAAGQGLTPAG</sequence>
<comment type="caution">
    <text evidence="2">The sequence shown here is derived from an EMBL/GenBank/DDBJ whole genome shotgun (WGS) entry which is preliminary data.</text>
</comment>
<feature type="compositionally biased region" description="Low complexity" evidence="1">
    <location>
        <begin position="14"/>
        <end position="28"/>
    </location>
</feature>
<protein>
    <submittedName>
        <fullName evidence="2">Uncharacterized protein</fullName>
    </submittedName>
</protein>
<name>A0A562ISS9_9ACTN</name>
<evidence type="ECO:0000256" key="1">
    <source>
        <dbReference type="SAM" id="MobiDB-lite"/>
    </source>
</evidence>
<organism evidence="2 3">
    <name type="scientific">Modestobacter roseus</name>
    <dbReference type="NCBI Taxonomy" id="1181884"/>
    <lineage>
        <taxon>Bacteria</taxon>
        <taxon>Bacillati</taxon>
        <taxon>Actinomycetota</taxon>
        <taxon>Actinomycetes</taxon>
        <taxon>Geodermatophilales</taxon>
        <taxon>Geodermatophilaceae</taxon>
        <taxon>Modestobacter</taxon>
    </lineage>
</organism>